<accession>A0ABQ2AHX8</accession>
<sequence length="173" mass="19064">MSLPVLLFSACKKDDDAKEEESIDFGPAPGFQYRTGNNLPMGSGDPTDWVADGPWNNREKQLFSSLGLSLDAPQQTDTWHAGVYPNQSDAAGGFTFTTGVNANKPAPAGTRMMYVIVDSKYKELHRNDLLQNGVRMTFGPNALAAGALYRLYYVCYVPGQQVYYRSHGDIKVE</sequence>
<comment type="caution">
    <text evidence="1">The sequence shown here is derived from an EMBL/GenBank/DDBJ whole genome shotgun (WGS) entry which is preliminary data.</text>
</comment>
<dbReference type="Proteomes" id="UP000637774">
    <property type="component" value="Unassembled WGS sequence"/>
</dbReference>
<organism evidence="1 2">
    <name type="scientific">Hymenobacter frigidus</name>
    <dbReference type="NCBI Taxonomy" id="1524095"/>
    <lineage>
        <taxon>Bacteria</taxon>
        <taxon>Pseudomonadati</taxon>
        <taxon>Bacteroidota</taxon>
        <taxon>Cytophagia</taxon>
        <taxon>Cytophagales</taxon>
        <taxon>Hymenobacteraceae</taxon>
        <taxon>Hymenobacter</taxon>
    </lineage>
</organism>
<evidence type="ECO:0000313" key="1">
    <source>
        <dbReference type="EMBL" id="GGH90553.1"/>
    </source>
</evidence>
<keyword evidence="2" id="KW-1185">Reference proteome</keyword>
<protein>
    <submittedName>
        <fullName evidence="1">Uncharacterized protein</fullName>
    </submittedName>
</protein>
<gene>
    <name evidence="1" type="ORF">GCM10011495_36680</name>
</gene>
<reference evidence="2" key="1">
    <citation type="journal article" date="2019" name="Int. J. Syst. Evol. Microbiol.">
        <title>The Global Catalogue of Microorganisms (GCM) 10K type strain sequencing project: providing services to taxonomists for standard genome sequencing and annotation.</title>
        <authorList>
            <consortium name="The Broad Institute Genomics Platform"/>
            <consortium name="The Broad Institute Genome Sequencing Center for Infectious Disease"/>
            <person name="Wu L."/>
            <person name="Ma J."/>
        </authorList>
    </citation>
    <scope>NUCLEOTIDE SEQUENCE [LARGE SCALE GENOMIC DNA]</scope>
    <source>
        <strain evidence="2">CGMCC 1.14966</strain>
    </source>
</reference>
<evidence type="ECO:0000313" key="2">
    <source>
        <dbReference type="Proteomes" id="UP000637774"/>
    </source>
</evidence>
<proteinExistence type="predicted"/>
<dbReference type="RefSeq" id="WP_188563552.1">
    <property type="nucleotide sequence ID" value="NZ_BMGY01000055.1"/>
</dbReference>
<name>A0ABQ2AHX8_9BACT</name>
<dbReference type="EMBL" id="BMGY01000055">
    <property type="protein sequence ID" value="GGH90553.1"/>
    <property type="molecule type" value="Genomic_DNA"/>
</dbReference>